<protein>
    <submittedName>
        <fullName evidence="1">Uncharacterized protein</fullName>
    </submittedName>
</protein>
<evidence type="ECO:0000313" key="1">
    <source>
        <dbReference type="EMBL" id="MBB4963448.1"/>
    </source>
</evidence>
<dbReference type="EMBL" id="JACHJS010000001">
    <property type="protein sequence ID" value="MBB4963448.1"/>
    <property type="molecule type" value="Genomic_DNA"/>
</dbReference>
<dbReference type="RefSeq" id="WP_184666225.1">
    <property type="nucleotide sequence ID" value="NZ_BAABAI010000036.1"/>
</dbReference>
<dbReference type="AlphaFoldDB" id="A0A7W7SYT0"/>
<comment type="caution">
    <text evidence="1">The sequence shown here is derived from an EMBL/GenBank/DDBJ whole genome shotgun (WGS) entry which is preliminary data.</text>
</comment>
<proteinExistence type="predicted"/>
<sequence length="93" mass="10144">MDRSALDGLIARSGIADLPDSDEVPHRLRMGEFSPMECVRVLTRLHGMTLSEAKRKLFESAAWADRTDGWTKLQDGLEEVHGVPVIAVGRGGG</sequence>
<organism evidence="1 2">
    <name type="scientific">Saccharothrix violaceirubra</name>
    <dbReference type="NCBI Taxonomy" id="413306"/>
    <lineage>
        <taxon>Bacteria</taxon>
        <taxon>Bacillati</taxon>
        <taxon>Actinomycetota</taxon>
        <taxon>Actinomycetes</taxon>
        <taxon>Pseudonocardiales</taxon>
        <taxon>Pseudonocardiaceae</taxon>
        <taxon>Saccharothrix</taxon>
    </lineage>
</organism>
<keyword evidence="2" id="KW-1185">Reference proteome</keyword>
<accession>A0A7W7SYT0</accession>
<name>A0A7W7SYT0_9PSEU</name>
<evidence type="ECO:0000313" key="2">
    <source>
        <dbReference type="Proteomes" id="UP000542674"/>
    </source>
</evidence>
<dbReference type="Proteomes" id="UP000542674">
    <property type="component" value="Unassembled WGS sequence"/>
</dbReference>
<reference evidence="1 2" key="1">
    <citation type="submission" date="2020-08" db="EMBL/GenBank/DDBJ databases">
        <title>Sequencing the genomes of 1000 actinobacteria strains.</title>
        <authorList>
            <person name="Klenk H.-P."/>
        </authorList>
    </citation>
    <scope>NUCLEOTIDE SEQUENCE [LARGE SCALE GENOMIC DNA]</scope>
    <source>
        <strain evidence="1 2">DSM 45084</strain>
    </source>
</reference>
<gene>
    <name evidence="1" type="ORF">F4559_000807</name>
</gene>